<dbReference type="InterPro" id="IPR050131">
    <property type="entry name" value="Peptidase_S8_subtilisin-like"/>
</dbReference>
<dbReference type="Pfam" id="PF00082">
    <property type="entry name" value="Peptidase_S8"/>
    <property type="match status" value="1"/>
</dbReference>
<gene>
    <name evidence="8" type="ORF">HNP60_003697</name>
</gene>
<dbReference type="InterPro" id="IPR034061">
    <property type="entry name" value="Peptidases_S8_Autotransporter"/>
</dbReference>
<reference evidence="8 9" key="1">
    <citation type="submission" date="2020-08" db="EMBL/GenBank/DDBJ databases">
        <title>Exploring microbial biodiversity for novel pathways involved in the catabolism of aromatic compounds derived from lignin.</title>
        <authorList>
            <person name="Elkins J."/>
        </authorList>
    </citation>
    <scope>NUCLEOTIDE SEQUENCE [LARGE SCALE GENOMIC DNA]</scope>
    <source>
        <strain evidence="8 9">B1D3A</strain>
    </source>
</reference>
<evidence type="ECO:0000259" key="7">
    <source>
        <dbReference type="Pfam" id="PF00082"/>
    </source>
</evidence>
<keyword evidence="3" id="KW-0732">Signal</keyword>
<evidence type="ECO:0000256" key="3">
    <source>
        <dbReference type="ARBA" id="ARBA00022729"/>
    </source>
</evidence>
<keyword evidence="5 6" id="KW-0720">Serine protease</keyword>
<feature type="active site" description="Charge relay system" evidence="6">
    <location>
        <position position="38"/>
    </location>
</feature>
<comment type="similarity">
    <text evidence="1 6">Belongs to the peptidase S8 family.</text>
</comment>
<dbReference type="InterPro" id="IPR023828">
    <property type="entry name" value="Peptidase_S8_Ser-AS"/>
</dbReference>
<keyword evidence="2 6" id="KW-0645">Protease</keyword>
<dbReference type="CDD" id="cd04848">
    <property type="entry name" value="Peptidases_S8_Autotransporter_serine_protease_like"/>
    <property type="match status" value="1"/>
</dbReference>
<evidence type="ECO:0000256" key="4">
    <source>
        <dbReference type="ARBA" id="ARBA00022801"/>
    </source>
</evidence>
<dbReference type="InterPro" id="IPR015500">
    <property type="entry name" value="Peptidase_S8_subtilisin-rel"/>
</dbReference>
<evidence type="ECO:0000313" key="8">
    <source>
        <dbReference type="EMBL" id="MBB5987723.1"/>
    </source>
</evidence>
<dbReference type="PANTHER" id="PTHR43806">
    <property type="entry name" value="PEPTIDASE S8"/>
    <property type="match status" value="1"/>
</dbReference>
<keyword evidence="9" id="KW-1185">Reference proteome</keyword>
<feature type="active site" description="Charge relay system" evidence="6">
    <location>
        <position position="5"/>
    </location>
</feature>
<keyword evidence="4 6" id="KW-0378">Hydrolase</keyword>
<dbReference type="PANTHER" id="PTHR43806:SF11">
    <property type="entry name" value="CEREVISIN-RELATED"/>
    <property type="match status" value="1"/>
</dbReference>
<sequence>MAVLDSGLSDPAGEFTGRISAASRGFGSNTSYADVEGHGTAVSAVLAAGRNDRHIMGMAWGATLMALRTDDQSNCSDSGCTHPTSAIASAIDHAWQNGARVINISLGGGTAPGQLLQAVSRATAAGTIIVVAAGNNLEGEAPLVSPDALAQSFADPAYARGLVIIASSVNENDTVSGFSAGVFGFETVSLAALGNRVRTIDHEGVDYLYTGTSLAAPQISGAAALLAQAFPNLSGRQIVDLLLSTARDVGAPGADARYGRGILDVAAAFAPQGQLRVAGTGLAVTPGANSALSAPMGDVTGAALGTVALDALARAYRVDLSPGFLRRGSMHSLGAALDQHARHVTMGSEALALSLNVAPVMGSLSSAGSSLLDVERGRQSRLLSGVLEARFSTDMAMTLGLRTGFSALATRARGGAAPTFLMADHGFDAQRGDLRPAGAMMLSRRLGEGFSLTGGFETGHVGAPVHRPGVTDPVATRPAPYHAVSMTIGMERSAAALSAGLTLMDEPASALGARFDPLLGGQSARTLFARLGGSMRVAPQLTLSANWQHGWTHAAAGGLLTRGGQLASESWSIDLARRNLFASDDLLGIRIAQPLRVVASRFDLALPDQWDWETQVATSRVVPLDLAPGGRERNHELSYARSVGPGWLGANLFLREQGGNIAAMPDDLGLALRWSARF</sequence>
<proteinExistence type="inferred from homology"/>
<dbReference type="PRINTS" id="PR00723">
    <property type="entry name" value="SUBTILISIN"/>
</dbReference>
<dbReference type="PROSITE" id="PS51892">
    <property type="entry name" value="SUBTILASE"/>
    <property type="match status" value="1"/>
</dbReference>
<dbReference type="InterPro" id="IPR036852">
    <property type="entry name" value="Peptidase_S8/S53_dom_sf"/>
</dbReference>
<evidence type="ECO:0000256" key="5">
    <source>
        <dbReference type="ARBA" id="ARBA00022825"/>
    </source>
</evidence>
<dbReference type="SUPFAM" id="SSF52743">
    <property type="entry name" value="Subtilisin-like"/>
    <property type="match status" value="1"/>
</dbReference>
<evidence type="ECO:0000256" key="1">
    <source>
        <dbReference type="ARBA" id="ARBA00011073"/>
    </source>
</evidence>
<dbReference type="PROSITE" id="PS00138">
    <property type="entry name" value="SUBTILASE_SER"/>
    <property type="match status" value="1"/>
</dbReference>
<feature type="active site" description="Charge relay system" evidence="6">
    <location>
        <position position="213"/>
    </location>
</feature>
<name>A0ABR6NKB2_9SPHN</name>
<protein>
    <recommendedName>
        <fullName evidence="7">Peptidase S8/S53 domain-containing protein</fullName>
    </recommendedName>
</protein>
<dbReference type="Proteomes" id="UP001138540">
    <property type="component" value="Unassembled WGS sequence"/>
</dbReference>
<organism evidence="8 9">
    <name type="scientific">Sphingobium lignivorans</name>
    <dbReference type="NCBI Taxonomy" id="2735886"/>
    <lineage>
        <taxon>Bacteria</taxon>
        <taxon>Pseudomonadati</taxon>
        <taxon>Pseudomonadota</taxon>
        <taxon>Alphaproteobacteria</taxon>
        <taxon>Sphingomonadales</taxon>
        <taxon>Sphingomonadaceae</taxon>
        <taxon>Sphingobium</taxon>
    </lineage>
</organism>
<comment type="caution">
    <text evidence="8">The sequence shown here is derived from an EMBL/GenBank/DDBJ whole genome shotgun (WGS) entry which is preliminary data.</text>
</comment>
<evidence type="ECO:0000313" key="9">
    <source>
        <dbReference type="Proteomes" id="UP001138540"/>
    </source>
</evidence>
<feature type="domain" description="Peptidase S8/S53" evidence="7">
    <location>
        <begin position="28"/>
        <end position="261"/>
    </location>
</feature>
<accession>A0ABR6NKB2</accession>
<dbReference type="EMBL" id="JACHKA010000001">
    <property type="protein sequence ID" value="MBB5987723.1"/>
    <property type="molecule type" value="Genomic_DNA"/>
</dbReference>
<dbReference type="Gene3D" id="3.40.50.200">
    <property type="entry name" value="Peptidase S8/S53 domain"/>
    <property type="match status" value="1"/>
</dbReference>
<evidence type="ECO:0000256" key="6">
    <source>
        <dbReference type="PROSITE-ProRule" id="PRU01240"/>
    </source>
</evidence>
<evidence type="ECO:0000256" key="2">
    <source>
        <dbReference type="ARBA" id="ARBA00022670"/>
    </source>
</evidence>
<dbReference type="InterPro" id="IPR000209">
    <property type="entry name" value="Peptidase_S8/S53_dom"/>
</dbReference>